<evidence type="ECO:0000313" key="1">
    <source>
        <dbReference type="EMBL" id="ADD18480.1"/>
    </source>
</evidence>
<proteinExistence type="evidence at transcript level"/>
<dbReference type="AlphaFoldDB" id="D3TKX0"/>
<sequence length="112" mass="12461">MLLKKVSQQFLKFVVEASLVFTCGGGIICLHGFCGDVLVSFEANFTDDTCVDEIVADVAIFESLKDGELCSFTSSGFCLRFTFFPFFPGVELDNADCIFKLDNWAELILSFR</sequence>
<accession>D3TKX0</accession>
<reference evidence="1" key="1">
    <citation type="journal article" date="2010" name="BMC Genomics">
        <title>An insight into the sialome of Glossina morsitans morsitans.</title>
        <authorList>
            <person name="Alves-Silva J."/>
            <person name="Ribeiro J.M."/>
            <person name="Van Den Abbeele J."/>
            <person name="Attardo G."/>
            <person name="Hao Z."/>
            <person name="Haines L.R."/>
            <person name="Soares M.B."/>
            <person name="Berriman M."/>
            <person name="Aksoy S."/>
            <person name="Lehane M.J."/>
        </authorList>
    </citation>
    <scope>NUCLEOTIDE SEQUENCE</scope>
    <source>
        <tissue evidence="1">Salivary gland</tissue>
    </source>
</reference>
<protein>
    <submittedName>
        <fullName evidence="1">Hypothetical secreted protein</fullName>
    </submittedName>
</protein>
<reference evidence="1" key="2">
    <citation type="submission" date="2010-01" db="EMBL/GenBank/DDBJ databases">
        <authorList>
            <consortium name="International Glossina Genome Initiative"/>
            <person name="da Silva J."/>
            <person name="Ribeiro J.M.C."/>
            <person name="Abbeele J.V."/>
            <person name="Attardo G."/>
            <person name="Hao Z."/>
            <person name="Haines L.R."/>
            <person name="Soares M.B."/>
            <person name="Berriman M."/>
            <person name="Aksoy S."/>
            <person name="Lehane M.J."/>
        </authorList>
    </citation>
    <scope>NUCLEOTIDE SEQUENCE</scope>
    <source>
        <tissue evidence="1">Salivary gland</tissue>
    </source>
</reference>
<organism evidence="1">
    <name type="scientific">Glossina morsitans morsitans</name>
    <name type="common">Savannah tsetse fly</name>
    <dbReference type="NCBI Taxonomy" id="37546"/>
    <lineage>
        <taxon>Eukaryota</taxon>
        <taxon>Metazoa</taxon>
        <taxon>Ecdysozoa</taxon>
        <taxon>Arthropoda</taxon>
        <taxon>Hexapoda</taxon>
        <taxon>Insecta</taxon>
        <taxon>Pterygota</taxon>
        <taxon>Neoptera</taxon>
        <taxon>Endopterygota</taxon>
        <taxon>Diptera</taxon>
        <taxon>Brachycera</taxon>
        <taxon>Muscomorpha</taxon>
        <taxon>Hippoboscoidea</taxon>
        <taxon>Glossinidae</taxon>
        <taxon>Glossina</taxon>
    </lineage>
</organism>
<name>D3TKX0_GLOMM</name>
<dbReference type="EMBL" id="EZ422057">
    <property type="protein sequence ID" value="ADD18480.1"/>
    <property type="molecule type" value="mRNA"/>
</dbReference>
<feature type="non-terminal residue" evidence="1">
    <location>
        <position position="112"/>
    </location>
</feature>